<dbReference type="EMBL" id="KN716304">
    <property type="protein sequence ID" value="KJH47513.1"/>
    <property type="molecule type" value="Genomic_DNA"/>
</dbReference>
<proteinExistence type="predicted"/>
<dbReference type="Proteomes" id="UP000053766">
    <property type="component" value="Unassembled WGS sequence"/>
</dbReference>
<name>A0A0D8XS93_DICVI</name>
<accession>A0A0D8XS93</accession>
<organism evidence="1 2">
    <name type="scientific">Dictyocaulus viviparus</name>
    <name type="common">Bovine lungworm</name>
    <dbReference type="NCBI Taxonomy" id="29172"/>
    <lineage>
        <taxon>Eukaryota</taxon>
        <taxon>Metazoa</taxon>
        <taxon>Ecdysozoa</taxon>
        <taxon>Nematoda</taxon>
        <taxon>Chromadorea</taxon>
        <taxon>Rhabditida</taxon>
        <taxon>Rhabditina</taxon>
        <taxon>Rhabditomorpha</taxon>
        <taxon>Strongyloidea</taxon>
        <taxon>Metastrongylidae</taxon>
        <taxon>Dictyocaulus</taxon>
    </lineage>
</organism>
<evidence type="ECO:0000313" key="1">
    <source>
        <dbReference type="EMBL" id="KJH47513.1"/>
    </source>
</evidence>
<keyword evidence="2" id="KW-1185">Reference proteome</keyword>
<reference evidence="1 2" key="1">
    <citation type="submission" date="2013-11" db="EMBL/GenBank/DDBJ databases">
        <title>Draft genome of the bovine lungworm Dictyocaulus viviparus.</title>
        <authorList>
            <person name="Mitreva M."/>
        </authorList>
    </citation>
    <scope>NUCLEOTIDE SEQUENCE [LARGE SCALE GENOMIC DNA]</scope>
    <source>
        <strain evidence="1 2">HannoverDv2000</strain>
    </source>
</reference>
<dbReference type="AlphaFoldDB" id="A0A0D8XS93"/>
<gene>
    <name evidence="1" type="ORF">DICVIV_06400</name>
</gene>
<evidence type="ECO:0000313" key="2">
    <source>
        <dbReference type="Proteomes" id="UP000053766"/>
    </source>
</evidence>
<sequence length="89" mass="10468">MESEMLIKLKCFLFLTGISRKHGHNESRMQLSPIQYSTERALPLCTIKETVRTRKQQEHCWPSMLDCRLLFSTPSRYRSACNGIDFMLK</sequence>
<reference evidence="2" key="2">
    <citation type="journal article" date="2016" name="Sci. Rep.">
        <title>Dictyocaulus viviparus genome, variome and transcriptome elucidate lungworm biology and support future intervention.</title>
        <authorList>
            <person name="McNulty S.N."/>
            <person name="Strube C."/>
            <person name="Rosa B.A."/>
            <person name="Martin J.C."/>
            <person name="Tyagi R."/>
            <person name="Choi Y.J."/>
            <person name="Wang Q."/>
            <person name="Hallsworth Pepin K."/>
            <person name="Zhang X."/>
            <person name="Ozersky P."/>
            <person name="Wilson R.K."/>
            <person name="Sternberg P.W."/>
            <person name="Gasser R.B."/>
            <person name="Mitreva M."/>
        </authorList>
    </citation>
    <scope>NUCLEOTIDE SEQUENCE [LARGE SCALE GENOMIC DNA]</scope>
    <source>
        <strain evidence="2">HannoverDv2000</strain>
    </source>
</reference>
<protein>
    <submittedName>
        <fullName evidence="1">Uncharacterized protein</fullName>
    </submittedName>
</protein>